<proteinExistence type="predicted"/>
<protein>
    <submittedName>
        <fullName evidence="1">Uncharacterized protein</fullName>
    </submittedName>
</protein>
<reference evidence="1 2" key="1">
    <citation type="journal article" date="2020" name="Front. Microbiol.">
        <title>Phenotypic and Genetic Characterization of the Cheese Ripening Yeast Geotrichum candidum.</title>
        <authorList>
            <person name="Perkins V."/>
            <person name="Vignola S."/>
            <person name="Lessard M.H."/>
            <person name="Plante P.L."/>
            <person name="Corbeil J."/>
            <person name="Dugat-Bony E."/>
            <person name="Frenette M."/>
            <person name="Labrie S."/>
        </authorList>
    </citation>
    <scope>NUCLEOTIDE SEQUENCE [LARGE SCALE GENOMIC DNA]</scope>
    <source>
        <strain evidence="1 2">LMA-1147</strain>
    </source>
</reference>
<dbReference type="EMBL" id="QVQA01000233">
    <property type="protein sequence ID" value="KAF5093459.1"/>
    <property type="molecule type" value="Genomic_DNA"/>
</dbReference>
<sequence>MPAVVTSDPADSVAAIPKNVVPPITTADNSPFENLSSNVQSSGSQSSLGSTPDEDDEFDYEALPENTSLTANLIAGAAAGIMEHTVMYPVDAIKTRMQVAKSANVYSGIVNAVSKISAAEGASSLWRGISSMVMGAGPAHAVYFGVYETVKLKLGGDNVDHTHLPLVSAAAGASATITSDALMNPFDVTKQRMQLNTSHRYASTFACMADIYKKEGFSAFYVSYPTTLIMNIPFAAVNFTIYDTTSKLLNPDRKYDPLVHCIAGGLAGASAAAVTTPLDVVKTVLQTKAIFVENPAVLGLNSFWDGVKYIYNNNGISGFARGMRPRIVANMPSTAICWTSYEMAKFYLFKTGMVKE</sequence>
<evidence type="ECO:0000313" key="1">
    <source>
        <dbReference type="EMBL" id="KAF5093459.1"/>
    </source>
</evidence>
<evidence type="ECO:0000313" key="2">
    <source>
        <dbReference type="Proteomes" id="UP000744676"/>
    </source>
</evidence>
<gene>
    <name evidence="1" type="ORF">D0Z00_004055</name>
</gene>
<keyword evidence="2" id="KW-1185">Reference proteome</keyword>
<name>A0ACB6UZK9_9ASCO</name>
<accession>A0ACB6UZK9</accession>
<comment type="caution">
    <text evidence="1">The sequence shown here is derived from an EMBL/GenBank/DDBJ whole genome shotgun (WGS) entry which is preliminary data.</text>
</comment>
<dbReference type="Proteomes" id="UP000744676">
    <property type="component" value="Unassembled WGS sequence"/>
</dbReference>
<organism evidence="1 2">
    <name type="scientific">Geotrichum galactomycetum</name>
    <dbReference type="NCBI Taxonomy" id="27317"/>
    <lineage>
        <taxon>Eukaryota</taxon>
        <taxon>Fungi</taxon>
        <taxon>Dikarya</taxon>
        <taxon>Ascomycota</taxon>
        <taxon>Saccharomycotina</taxon>
        <taxon>Dipodascomycetes</taxon>
        <taxon>Dipodascales</taxon>
        <taxon>Dipodascaceae</taxon>
        <taxon>Geotrichum</taxon>
    </lineage>
</organism>